<dbReference type="Gene3D" id="1.20.82.10">
    <property type="entry name" value="ADP Ribosyl Cyclase, Chain A, domain 1"/>
    <property type="match status" value="1"/>
</dbReference>
<sequence length="274" mass="31389">MNGTIRFRIVKFSMSAGVLVLCMCAAPLRARSGTTPNIKHIVMGRCFNYITLVNPDIRSDCEEIWRAFEEAVLRQASCDVAAEHYRHMFRAMPQTGACDRFLLWSKTRTLVQDYAAVAHHLWTLEDTLVGYMFNDLIWCGQQEHSDFNFGSCPEWSACVHHPVHSLWRQASKNVSFASASIHNFQSTNFFLLFQKLFLGLSMHRESCDGASNTLARLQSSQPNSGKFVRSILTMLQCVHKPEHSACHTCTDCHPMNWQIMDKFWRAKTNFRSAK</sequence>
<evidence type="ECO:0000256" key="5">
    <source>
        <dbReference type="ARBA" id="ARBA00023027"/>
    </source>
</evidence>
<dbReference type="Proteomes" id="UP000264820">
    <property type="component" value="Unplaced"/>
</dbReference>
<dbReference type="GO" id="GO:0030890">
    <property type="term" value="P:positive regulation of B cell proliferation"/>
    <property type="evidence" value="ECO:0007669"/>
    <property type="project" value="TreeGrafter"/>
</dbReference>
<evidence type="ECO:0000256" key="6">
    <source>
        <dbReference type="ARBA" id="ARBA00023157"/>
    </source>
</evidence>
<evidence type="ECO:0000256" key="3">
    <source>
        <dbReference type="ARBA" id="ARBA00022679"/>
    </source>
</evidence>
<dbReference type="GO" id="GO:0016740">
    <property type="term" value="F:transferase activity"/>
    <property type="evidence" value="ECO:0007669"/>
    <property type="project" value="UniProtKB-KW"/>
</dbReference>
<dbReference type="GO" id="GO:0061809">
    <property type="term" value="F:NAD+ nucleosidase activity, cyclic ADP-ribose generating"/>
    <property type="evidence" value="ECO:0007669"/>
    <property type="project" value="UniProtKB-EC"/>
</dbReference>
<evidence type="ECO:0000313" key="8">
    <source>
        <dbReference type="Ensembl" id="ENSHCOP00000024233.1"/>
    </source>
</evidence>
<dbReference type="PANTHER" id="PTHR10912:SF8">
    <property type="entry name" value="ADP-RIBOSYL CYCLASE_CYCLIC ADP-RIBOSE HYDROLASE"/>
    <property type="match status" value="1"/>
</dbReference>
<dbReference type="Pfam" id="PF02267">
    <property type="entry name" value="Rib_hydrolayse"/>
    <property type="match status" value="1"/>
</dbReference>
<keyword evidence="4" id="KW-0378">Hydrolase</keyword>
<evidence type="ECO:0000256" key="1">
    <source>
        <dbReference type="ARBA" id="ARBA00005406"/>
    </source>
</evidence>
<dbReference type="EC" id="3.2.2.6" evidence="2"/>
<dbReference type="GeneTree" id="ENSGT00390000017291"/>
<dbReference type="InterPro" id="IPR003193">
    <property type="entry name" value="ADP-ribosyl_cyclase"/>
</dbReference>
<dbReference type="STRING" id="109280.ENSHCOP00000024233"/>
<dbReference type="AlphaFoldDB" id="A0A3Q2ZDD9"/>
<feature type="chain" id="PRO_5018784970" description="ADP-ribosyl cyclase/cyclic ADP-ribose hydrolase" evidence="7">
    <location>
        <begin position="31"/>
        <end position="274"/>
    </location>
</feature>
<dbReference type="GO" id="GO:0005886">
    <property type="term" value="C:plasma membrane"/>
    <property type="evidence" value="ECO:0007669"/>
    <property type="project" value="TreeGrafter"/>
</dbReference>
<comment type="similarity">
    <text evidence="1">Belongs to the ADP-ribosyl cyclase family.</text>
</comment>
<keyword evidence="9" id="KW-1185">Reference proteome</keyword>
<evidence type="ECO:0000256" key="4">
    <source>
        <dbReference type="ARBA" id="ARBA00022801"/>
    </source>
</evidence>
<dbReference type="Ensembl" id="ENSHCOT00000026305.1">
    <property type="protein sequence ID" value="ENSHCOP00000024233.1"/>
    <property type="gene ID" value="ENSHCOG00000013406.1"/>
</dbReference>
<evidence type="ECO:0000256" key="7">
    <source>
        <dbReference type="SAM" id="SignalP"/>
    </source>
</evidence>
<name>A0A3Q2ZDD9_HIPCM</name>
<reference evidence="8" key="2">
    <citation type="submission" date="2025-09" db="UniProtKB">
        <authorList>
            <consortium name="Ensembl"/>
        </authorList>
    </citation>
    <scope>IDENTIFICATION</scope>
</reference>
<reference evidence="8" key="1">
    <citation type="submission" date="2025-08" db="UniProtKB">
        <authorList>
            <consortium name="Ensembl"/>
        </authorList>
    </citation>
    <scope>IDENTIFICATION</scope>
</reference>
<evidence type="ECO:0000256" key="2">
    <source>
        <dbReference type="ARBA" id="ARBA00011982"/>
    </source>
</evidence>
<keyword evidence="6" id="KW-1015">Disulfide bond</keyword>
<feature type="signal peptide" evidence="7">
    <location>
        <begin position="1"/>
        <end position="30"/>
    </location>
</feature>
<dbReference type="SUPFAM" id="SSF52309">
    <property type="entry name" value="N-(deoxy)ribosyltransferase-like"/>
    <property type="match status" value="1"/>
</dbReference>
<protein>
    <recommendedName>
        <fullName evidence="2">ADP-ribosyl cyclase/cyclic ADP-ribose hydrolase</fullName>
        <ecNumber evidence="2">3.2.2.6</ecNumber>
    </recommendedName>
</protein>
<keyword evidence="5" id="KW-0520">NAD</keyword>
<keyword evidence="7" id="KW-0732">Signal</keyword>
<proteinExistence type="inferred from homology"/>
<keyword evidence="3" id="KW-0808">Transferase</keyword>
<dbReference type="PANTHER" id="PTHR10912">
    <property type="entry name" value="ADP-RIBOSYL CYCLASE"/>
    <property type="match status" value="1"/>
</dbReference>
<dbReference type="GO" id="GO:0016849">
    <property type="term" value="F:phosphorus-oxygen lyase activity"/>
    <property type="evidence" value="ECO:0007669"/>
    <property type="project" value="TreeGrafter"/>
</dbReference>
<dbReference type="OMA" id="ASAHEMT"/>
<accession>A0A3Q2ZDD9</accession>
<organism evidence="8 9">
    <name type="scientific">Hippocampus comes</name>
    <name type="common">Tiger tail seahorse</name>
    <dbReference type="NCBI Taxonomy" id="109280"/>
    <lineage>
        <taxon>Eukaryota</taxon>
        <taxon>Metazoa</taxon>
        <taxon>Chordata</taxon>
        <taxon>Craniata</taxon>
        <taxon>Vertebrata</taxon>
        <taxon>Euteleostomi</taxon>
        <taxon>Actinopterygii</taxon>
        <taxon>Neopterygii</taxon>
        <taxon>Teleostei</taxon>
        <taxon>Neoteleostei</taxon>
        <taxon>Acanthomorphata</taxon>
        <taxon>Syngnathiaria</taxon>
        <taxon>Syngnathiformes</taxon>
        <taxon>Syngnathoidei</taxon>
        <taxon>Syngnathidae</taxon>
        <taxon>Hippocampus</taxon>
    </lineage>
</organism>
<evidence type="ECO:0000313" key="9">
    <source>
        <dbReference type="Proteomes" id="UP000264820"/>
    </source>
</evidence>